<accession>A0A2G7FVL8</accession>
<dbReference type="EMBL" id="NEXV01000376">
    <property type="protein sequence ID" value="PIG84642.1"/>
    <property type="molecule type" value="Genomic_DNA"/>
</dbReference>
<keyword evidence="2 6" id="KW-0808">Transferase</keyword>
<dbReference type="GO" id="GO:0008171">
    <property type="term" value="F:O-methyltransferase activity"/>
    <property type="evidence" value="ECO:0007669"/>
    <property type="project" value="InterPro"/>
</dbReference>
<dbReference type="PROSITE" id="PS51682">
    <property type="entry name" value="SAM_OMT_I"/>
    <property type="match status" value="1"/>
</dbReference>
<dbReference type="InterPro" id="IPR002935">
    <property type="entry name" value="SAM_O-MeTrfase"/>
</dbReference>
<evidence type="ECO:0000313" key="7">
    <source>
        <dbReference type="Proteomes" id="UP000231358"/>
    </source>
</evidence>
<sequence>MTATTTTTTSQIFVSEDYNQDPNWYAVDNYTLSHLQPPTRPNHASLHQTLANSAKRGLEDISAFPTQAKFMALQCQLGGVKHALEVGTLGGYTAIYIASLNPDIRIVSIEIDPKSAEVAKENIAAAGYQDRIEVLVGAAIDLLPILQTKVENGEQERFGFTFIDANKDNGWDYFDYAVKMSRPRASIIVDNVVRAGKLVQEDYIKNDINVRGSRRTVENVGKDDRVDAVVLQTLSEKSYDGFLMAVVK</sequence>
<dbReference type="EMBL" id="ML737185">
    <property type="protein sequence ID" value="KAE8337088.1"/>
    <property type="molecule type" value="Genomic_DNA"/>
</dbReference>
<dbReference type="PANTHER" id="PTHR10509">
    <property type="entry name" value="O-METHYLTRANSFERASE-RELATED"/>
    <property type="match status" value="1"/>
</dbReference>
<dbReference type="OrthoDB" id="10251242at2759"/>
<protein>
    <submittedName>
        <fullName evidence="6">O-methyltransferase</fullName>
    </submittedName>
</protein>
<dbReference type="SUPFAM" id="SSF53335">
    <property type="entry name" value="S-adenosyl-L-methionine-dependent methyltransferases"/>
    <property type="match status" value="1"/>
</dbReference>
<dbReference type="AlphaFoldDB" id="A0A2G7FVL8"/>
<evidence type="ECO:0000256" key="3">
    <source>
        <dbReference type="ARBA" id="ARBA00022691"/>
    </source>
</evidence>
<keyword evidence="3" id="KW-0949">S-adenosyl-L-methionine</keyword>
<dbReference type="Proteomes" id="UP000231358">
    <property type="component" value="Unassembled WGS sequence"/>
</dbReference>
<evidence type="ECO:0000313" key="5">
    <source>
        <dbReference type="EMBL" id="KAE8337088.1"/>
    </source>
</evidence>
<evidence type="ECO:0000256" key="4">
    <source>
        <dbReference type="ARBA" id="ARBA00023453"/>
    </source>
</evidence>
<dbReference type="GO" id="GO:0032259">
    <property type="term" value="P:methylation"/>
    <property type="evidence" value="ECO:0007669"/>
    <property type="project" value="UniProtKB-KW"/>
</dbReference>
<keyword evidence="1 6" id="KW-0489">Methyltransferase</keyword>
<dbReference type="STRING" id="656916.A0A2G7FVL8"/>
<name>A0A2G7FVL8_9EURO</name>
<organism evidence="6 7">
    <name type="scientific">Aspergillus arachidicola</name>
    <dbReference type="NCBI Taxonomy" id="656916"/>
    <lineage>
        <taxon>Eukaryota</taxon>
        <taxon>Fungi</taxon>
        <taxon>Dikarya</taxon>
        <taxon>Ascomycota</taxon>
        <taxon>Pezizomycotina</taxon>
        <taxon>Eurotiomycetes</taxon>
        <taxon>Eurotiomycetidae</taxon>
        <taxon>Eurotiales</taxon>
        <taxon>Aspergillaceae</taxon>
        <taxon>Aspergillus</taxon>
        <taxon>Aspergillus subgen. Circumdati</taxon>
    </lineage>
</organism>
<evidence type="ECO:0000256" key="2">
    <source>
        <dbReference type="ARBA" id="ARBA00022679"/>
    </source>
</evidence>
<evidence type="ECO:0000313" key="6">
    <source>
        <dbReference type="EMBL" id="PIG84642.1"/>
    </source>
</evidence>
<dbReference type="InterPro" id="IPR050362">
    <property type="entry name" value="Cation-dep_OMT"/>
</dbReference>
<dbReference type="GO" id="GO:0008757">
    <property type="term" value="F:S-adenosylmethionine-dependent methyltransferase activity"/>
    <property type="evidence" value="ECO:0007669"/>
    <property type="project" value="TreeGrafter"/>
</dbReference>
<keyword evidence="7" id="KW-1185">Reference proteome</keyword>
<reference evidence="5" key="2">
    <citation type="submission" date="2019-04" db="EMBL/GenBank/DDBJ databases">
        <title>Friends and foes A comparative genomics study of 23 Aspergillus species from section Flavi.</title>
        <authorList>
            <consortium name="DOE Joint Genome Institute"/>
            <person name="Kjaerbolling I."/>
            <person name="Vesth T."/>
            <person name="Frisvad J.C."/>
            <person name="Nybo J.L."/>
            <person name="Theobald S."/>
            <person name="Kildgaard S."/>
            <person name="Isbrandt T."/>
            <person name="Kuo A."/>
            <person name="Sato A."/>
            <person name="Lyhne E.K."/>
            <person name="Kogle M.E."/>
            <person name="Wiebenga A."/>
            <person name="Kun R.S."/>
            <person name="Lubbers R.J."/>
            <person name="Makela M.R."/>
            <person name="Barry K."/>
            <person name="Chovatia M."/>
            <person name="Clum A."/>
            <person name="Daum C."/>
            <person name="Haridas S."/>
            <person name="He G."/>
            <person name="LaButti K."/>
            <person name="Lipzen A."/>
            <person name="Mondo S."/>
            <person name="Riley R."/>
            <person name="Salamov A."/>
            <person name="Simmons B.A."/>
            <person name="Magnuson J.K."/>
            <person name="Henrissat B."/>
            <person name="Mortensen U.H."/>
            <person name="Larsen T.O."/>
            <person name="Devries R.P."/>
            <person name="Grigoriev I.V."/>
            <person name="Machida M."/>
            <person name="Baker S.E."/>
            <person name="Andersen M.R."/>
        </authorList>
    </citation>
    <scope>NUCLEOTIDE SEQUENCE</scope>
    <source>
        <strain evidence="5">CBS 117612</strain>
    </source>
</reference>
<proteinExistence type="inferred from homology"/>
<evidence type="ECO:0000256" key="1">
    <source>
        <dbReference type="ARBA" id="ARBA00022603"/>
    </source>
</evidence>
<gene>
    <name evidence="6" type="ORF">AARAC_002008</name>
    <name evidence="5" type="ORF">BDV24DRAFT_154651</name>
</gene>
<dbReference type="PANTHER" id="PTHR10509:SF14">
    <property type="entry name" value="CAFFEOYL-COA O-METHYLTRANSFERASE 3-RELATED"/>
    <property type="match status" value="1"/>
</dbReference>
<dbReference type="InterPro" id="IPR029063">
    <property type="entry name" value="SAM-dependent_MTases_sf"/>
</dbReference>
<dbReference type="Pfam" id="PF01596">
    <property type="entry name" value="Methyltransf_3"/>
    <property type="match status" value="1"/>
</dbReference>
<dbReference type="Proteomes" id="UP000325558">
    <property type="component" value="Unassembled WGS sequence"/>
</dbReference>
<dbReference type="Gene3D" id="3.40.50.150">
    <property type="entry name" value="Vaccinia Virus protein VP39"/>
    <property type="match status" value="1"/>
</dbReference>
<reference evidence="6 7" key="1">
    <citation type="submission" date="2017-05" db="EMBL/GenBank/DDBJ databases">
        <title>Genome sequence for an aflatoxigenic pathogen of Argentinian peanut, Aspergillus arachidicola.</title>
        <authorList>
            <person name="Moore G."/>
            <person name="Beltz S.B."/>
            <person name="Mack B.M."/>
        </authorList>
    </citation>
    <scope>NUCLEOTIDE SEQUENCE [LARGE SCALE GENOMIC DNA]</scope>
    <source>
        <strain evidence="6 7">CBS 117610</strain>
    </source>
</reference>
<comment type="similarity">
    <text evidence="4">Belongs to the class I-like SAM-binding methyltransferase superfamily. Cation-dependent O-methyltransferase family.</text>
</comment>
<dbReference type="CDD" id="cd02440">
    <property type="entry name" value="AdoMet_MTases"/>
    <property type="match status" value="1"/>
</dbReference>